<dbReference type="GO" id="GO:0015940">
    <property type="term" value="P:pantothenate biosynthetic process"/>
    <property type="evidence" value="ECO:0007669"/>
    <property type="project" value="UniProtKB-UniPathway"/>
</dbReference>
<comment type="pathway">
    <text evidence="4">Cofactor biosynthesis; (R)-pantothenate biosynthesis; (R)-pantoate from 3-methyl-2-oxobutanoate: step 2/2.</text>
</comment>
<dbReference type="EMBL" id="CP020953">
    <property type="protein sequence ID" value="AWI05827.1"/>
    <property type="molecule type" value="Genomic_DNA"/>
</dbReference>
<dbReference type="PANTHER" id="PTHR21708">
    <property type="entry name" value="PROBABLE 2-DEHYDROPANTOATE 2-REDUCTASE"/>
    <property type="match status" value="1"/>
</dbReference>
<protein>
    <recommendedName>
        <fullName evidence="4">2-dehydropantoate 2-reductase</fullName>
        <ecNumber evidence="4">1.1.1.169</ecNumber>
    </recommendedName>
    <alternativeName>
        <fullName evidence="4">Ketopantoate reductase</fullName>
    </alternativeName>
</protein>
<dbReference type="RefSeq" id="WP_032077016.1">
    <property type="nucleotide sequence ID" value="NZ_CP020953.1"/>
</dbReference>
<accession>A0A2U8DSU2</accession>
<keyword evidence="8" id="KW-1185">Reference proteome</keyword>
<comment type="function">
    <text evidence="4">Catalyzes the NADPH-dependent reduction of ketopantoate into pantoic acid.</text>
</comment>
<name>A0A2U8DSU2_9CLOT</name>
<dbReference type="NCBIfam" id="TIGR00745">
    <property type="entry name" value="apbA_panE"/>
    <property type="match status" value="1"/>
</dbReference>
<proteinExistence type="inferred from homology"/>
<dbReference type="SUPFAM" id="SSF48179">
    <property type="entry name" value="6-phosphogluconate dehydrogenase C-terminal domain-like"/>
    <property type="match status" value="1"/>
</dbReference>
<evidence type="ECO:0000259" key="5">
    <source>
        <dbReference type="Pfam" id="PF02558"/>
    </source>
</evidence>
<evidence type="ECO:0000256" key="4">
    <source>
        <dbReference type="RuleBase" id="RU362068"/>
    </source>
</evidence>
<dbReference type="OrthoDB" id="9793586at2"/>
<dbReference type="InterPro" id="IPR013332">
    <property type="entry name" value="KPR_N"/>
</dbReference>
<comment type="similarity">
    <text evidence="1 4">Belongs to the ketopantoate reductase family.</text>
</comment>
<feature type="domain" description="Ketopantoate reductase N-terminal" evidence="5">
    <location>
        <begin position="7"/>
        <end position="148"/>
    </location>
</feature>
<evidence type="ECO:0000256" key="1">
    <source>
        <dbReference type="ARBA" id="ARBA00007870"/>
    </source>
</evidence>
<dbReference type="KEGG" id="cdrk:B9W14_15420"/>
<dbReference type="Gene3D" id="1.10.1040.10">
    <property type="entry name" value="N-(1-d-carboxylethyl)-l-norvaline Dehydrogenase, domain 2"/>
    <property type="match status" value="1"/>
</dbReference>
<dbReference type="EC" id="1.1.1.169" evidence="4"/>
<keyword evidence="2 4" id="KW-0521">NADP</keyword>
<feature type="domain" description="Ketopantoate reductase C-terminal" evidence="6">
    <location>
        <begin position="178"/>
        <end position="302"/>
    </location>
</feature>
<dbReference type="InterPro" id="IPR013752">
    <property type="entry name" value="KPA_reductase"/>
</dbReference>
<dbReference type="GO" id="GO:0008677">
    <property type="term" value="F:2-dehydropantoate 2-reductase activity"/>
    <property type="evidence" value="ECO:0007669"/>
    <property type="project" value="UniProtKB-EC"/>
</dbReference>
<dbReference type="Proteomes" id="UP000244910">
    <property type="component" value="Chromosome"/>
</dbReference>
<keyword evidence="3 4" id="KW-0560">Oxidoreductase</keyword>
<evidence type="ECO:0000259" key="6">
    <source>
        <dbReference type="Pfam" id="PF08546"/>
    </source>
</evidence>
<dbReference type="InterPro" id="IPR013328">
    <property type="entry name" value="6PGD_dom2"/>
</dbReference>
<evidence type="ECO:0000313" key="8">
    <source>
        <dbReference type="Proteomes" id="UP000244910"/>
    </source>
</evidence>
<organism evidence="7 8">
    <name type="scientific">Clostridium drakei</name>
    <dbReference type="NCBI Taxonomy" id="332101"/>
    <lineage>
        <taxon>Bacteria</taxon>
        <taxon>Bacillati</taxon>
        <taxon>Bacillota</taxon>
        <taxon>Clostridia</taxon>
        <taxon>Eubacteriales</taxon>
        <taxon>Clostridiaceae</taxon>
        <taxon>Clostridium</taxon>
    </lineage>
</organism>
<dbReference type="UniPathway" id="UPA00028">
    <property type="reaction ID" value="UER00004"/>
</dbReference>
<dbReference type="SUPFAM" id="SSF51735">
    <property type="entry name" value="NAD(P)-binding Rossmann-fold domains"/>
    <property type="match status" value="1"/>
</dbReference>
<dbReference type="Gene3D" id="3.40.50.720">
    <property type="entry name" value="NAD(P)-binding Rossmann-like Domain"/>
    <property type="match status" value="1"/>
</dbReference>
<gene>
    <name evidence="7" type="ORF">B9W14_15420</name>
</gene>
<dbReference type="InterPro" id="IPR008927">
    <property type="entry name" value="6-PGluconate_DH-like_C_sf"/>
</dbReference>
<dbReference type="GO" id="GO:0005737">
    <property type="term" value="C:cytoplasm"/>
    <property type="evidence" value="ECO:0007669"/>
    <property type="project" value="TreeGrafter"/>
</dbReference>
<dbReference type="InterPro" id="IPR051402">
    <property type="entry name" value="KPR-Related"/>
</dbReference>
<comment type="catalytic activity">
    <reaction evidence="4">
        <text>(R)-pantoate + NADP(+) = 2-dehydropantoate + NADPH + H(+)</text>
        <dbReference type="Rhea" id="RHEA:16233"/>
        <dbReference type="ChEBI" id="CHEBI:11561"/>
        <dbReference type="ChEBI" id="CHEBI:15378"/>
        <dbReference type="ChEBI" id="CHEBI:15980"/>
        <dbReference type="ChEBI" id="CHEBI:57783"/>
        <dbReference type="ChEBI" id="CHEBI:58349"/>
        <dbReference type="EC" id="1.1.1.169"/>
    </reaction>
</comment>
<dbReference type="InterPro" id="IPR003710">
    <property type="entry name" value="ApbA"/>
</dbReference>
<dbReference type="AlphaFoldDB" id="A0A2U8DSU2"/>
<evidence type="ECO:0000313" key="7">
    <source>
        <dbReference type="EMBL" id="AWI05827.1"/>
    </source>
</evidence>
<evidence type="ECO:0000256" key="3">
    <source>
        <dbReference type="ARBA" id="ARBA00023002"/>
    </source>
</evidence>
<reference evidence="8" key="1">
    <citation type="submission" date="2017-04" db="EMBL/GenBank/DDBJ databases">
        <authorList>
            <person name="Song Y."/>
            <person name="Cho B.-K."/>
        </authorList>
    </citation>
    <scope>NUCLEOTIDE SEQUENCE [LARGE SCALE GENOMIC DNA]</scope>
    <source>
        <strain evidence="8">SL1</strain>
    </source>
</reference>
<dbReference type="InterPro" id="IPR036291">
    <property type="entry name" value="NAD(P)-bd_dom_sf"/>
</dbReference>
<dbReference type="Pfam" id="PF02558">
    <property type="entry name" value="ApbA"/>
    <property type="match status" value="1"/>
</dbReference>
<evidence type="ECO:0000256" key="2">
    <source>
        <dbReference type="ARBA" id="ARBA00022857"/>
    </source>
</evidence>
<keyword evidence="4" id="KW-0566">Pantothenate biosynthesis</keyword>
<dbReference type="PANTHER" id="PTHR21708:SF26">
    <property type="entry name" value="2-DEHYDROPANTOATE 2-REDUCTASE"/>
    <property type="match status" value="1"/>
</dbReference>
<sequence>MNIRTVSIVGLGALGTMYAKYFSDKLCKDKVRIIANQKRIQKYKKQGIYCNNEICDFNYILPETQQEPADLLIFSVKFNQLQQAIEDAKKQVGKNTIIISVLNGISSEEIIGKTFGMEKMLYCVAQGMDAVKLENKLNYENMGMLCFGEKDNNIMSEKVTSVAKFFHTIDFPYEIPKDMKHKMWGKFMMNTGVNQTVAVFSTNYGGVQAEGEPRKVMISAMREVIDLSEKAGTNLDETDLKYWLKVLSTLNPLGIPSMAQDMEAHRNTEVDLFAGTVINLGKEYNVPTPTNQWLYEKVQEMEKKFV</sequence>
<dbReference type="Pfam" id="PF08546">
    <property type="entry name" value="ApbA_C"/>
    <property type="match status" value="1"/>
</dbReference>